<reference evidence="2 3" key="1">
    <citation type="submission" date="2016-10" db="EMBL/GenBank/DDBJ databases">
        <authorList>
            <person name="de Groot N.N."/>
        </authorList>
    </citation>
    <scope>NUCLEOTIDE SEQUENCE [LARGE SCALE GENOMIC DNA]</scope>
    <source>
        <strain evidence="2 3">DSM 44637</strain>
    </source>
</reference>
<evidence type="ECO:0000313" key="3">
    <source>
        <dbReference type="Proteomes" id="UP000199137"/>
    </source>
</evidence>
<protein>
    <recommendedName>
        <fullName evidence="1">Tetracyclin repressor SlmA-like C-terminal domain-containing protein</fullName>
    </recommendedName>
</protein>
<evidence type="ECO:0000259" key="1">
    <source>
        <dbReference type="Pfam" id="PF17918"/>
    </source>
</evidence>
<gene>
    <name evidence="2" type="ORF">SAMN05421854_103570</name>
</gene>
<dbReference type="Proteomes" id="UP000199137">
    <property type="component" value="Unassembled WGS sequence"/>
</dbReference>
<name>A0A1I5LFR3_9PSEU</name>
<dbReference type="AlphaFoldDB" id="A0A1I5LFR3"/>
<organism evidence="2 3">
    <name type="scientific">Amycolatopsis rubida</name>
    <dbReference type="NCBI Taxonomy" id="112413"/>
    <lineage>
        <taxon>Bacteria</taxon>
        <taxon>Bacillati</taxon>
        <taxon>Actinomycetota</taxon>
        <taxon>Actinomycetes</taxon>
        <taxon>Pseudonocardiales</taxon>
        <taxon>Pseudonocardiaceae</taxon>
        <taxon>Amycolatopsis</taxon>
    </lineage>
</organism>
<dbReference type="STRING" id="112413.SAMN05421854_103570"/>
<dbReference type="EMBL" id="FOWC01000003">
    <property type="protein sequence ID" value="SFO96032.1"/>
    <property type="molecule type" value="Genomic_DNA"/>
</dbReference>
<sequence length="107" mass="11584">MHVAVPNHLDDPQLLGVTADQAPRSAESLERIADVRDLPERSPEPIVSNVDMAARIVVNTVELLVHKLIAGPEPLDLPAFEDALRAMLTRYATAGSERSSGLRRPVG</sequence>
<accession>A0A1I5LFR3</accession>
<dbReference type="Pfam" id="PF17918">
    <property type="entry name" value="TetR_C_15"/>
    <property type="match status" value="1"/>
</dbReference>
<feature type="domain" description="Tetracyclin repressor SlmA-like C-terminal" evidence="1">
    <location>
        <begin position="6"/>
        <end position="91"/>
    </location>
</feature>
<proteinExistence type="predicted"/>
<evidence type="ECO:0000313" key="2">
    <source>
        <dbReference type="EMBL" id="SFO96032.1"/>
    </source>
</evidence>
<dbReference type="InterPro" id="IPR041669">
    <property type="entry name" value="TetR_C_15"/>
</dbReference>